<proteinExistence type="predicted"/>
<accession>A0A7S1X4Z5</accession>
<gene>
    <name evidence="7" type="ORF">TCHU04912_LOCUS10848</name>
</gene>
<feature type="compositionally biased region" description="Acidic residues" evidence="5">
    <location>
        <begin position="366"/>
        <end position="377"/>
    </location>
</feature>
<dbReference type="InterPro" id="IPR019787">
    <property type="entry name" value="Znf_PHD-finger"/>
</dbReference>
<organism evidence="7">
    <name type="scientific">Tetraselmis chuii</name>
    <dbReference type="NCBI Taxonomy" id="63592"/>
    <lineage>
        <taxon>Eukaryota</taxon>
        <taxon>Viridiplantae</taxon>
        <taxon>Chlorophyta</taxon>
        <taxon>core chlorophytes</taxon>
        <taxon>Chlorodendrophyceae</taxon>
        <taxon>Chlorodendrales</taxon>
        <taxon>Chlorodendraceae</taxon>
        <taxon>Tetraselmis</taxon>
    </lineage>
</organism>
<sequence>MSASLLSAQWVAERKGYKAVVCLQYKRKSASSRTLLVGVMMVVQHKVRSLDRELWELTPSAAGRGLGLTFVKLPAHAVFKTWSEQFSAKGRECFVIARAKKPEMFLRRYLLRSDPTAILPKRTVVDGKTFATEARTTTVENKTDWTDLNDEEGVRELLQSIDRIREELRGFPIHHFNSSQKCFELHKDLRHASSATRHFKDLLDDVVKLLCNGELGREDVIARCSVLSKHGDPAAVLDRVLAMDAWGGEYYCEPGSEIHKYRRGGVLTYGLTKNIQCEECKGRDKSEDMALCDSCGIGMHCDCMPDEIRESFRKAAKEHTEWLCENCAGQGEPIVTTGEDAGPSAGVLSGAHTATSSATQPVEEQLVSDDDDDDDDDFRIHPVNQDDDEPEPAVPPSQIHGQLMNGNAAAGFVSDELWASQKRRRVHVAAGDRRGGPVESNISGGSEEEFAEGRSTGGAAAISMRPQEVPRHQRPPRYIGRKDAVTARATDAPFLPTLTPAVRERQPRPVPANAIGRAAQFDSEHGAVLEDDAQGGHIAGRVGTEPQGRMQRNERNNHEVRLSSQLVTRGSVRCEGQGSRNIEPQPRAPEKEAEVGALLLFPGDPSAIWTTADAKALMDDRGKLKDLVNKICYNIFPHLKQATEQDIDAVCDLAQKFFDNPAQPQVDRETILMRRLCDLHHTLKQEASRMQARAWRRLLPQVILLLDEVYYGPSERTFSREAIERDNRDSVFLPCMPGV</sequence>
<dbReference type="InterPro" id="IPR011011">
    <property type="entry name" value="Znf_FYVE_PHD"/>
</dbReference>
<dbReference type="GO" id="GO:0008270">
    <property type="term" value="F:zinc ion binding"/>
    <property type="evidence" value="ECO:0007669"/>
    <property type="project" value="UniProtKB-KW"/>
</dbReference>
<keyword evidence="2 4" id="KW-0863">Zinc-finger</keyword>
<dbReference type="Gene3D" id="3.30.40.10">
    <property type="entry name" value="Zinc/RING finger domain, C3HC4 (zinc finger)"/>
    <property type="match status" value="1"/>
</dbReference>
<keyword evidence="1" id="KW-0479">Metal-binding</keyword>
<dbReference type="InterPro" id="IPR013083">
    <property type="entry name" value="Znf_RING/FYVE/PHD"/>
</dbReference>
<evidence type="ECO:0000256" key="4">
    <source>
        <dbReference type="PROSITE-ProRule" id="PRU00146"/>
    </source>
</evidence>
<dbReference type="EMBL" id="HBGG01020857">
    <property type="protein sequence ID" value="CAD9208611.1"/>
    <property type="molecule type" value="Transcribed_RNA"/>
</dbReference>
<reference evidence="7" key="1">
    <citation type="submission" date="2021-01" db="EMBL/GenBank/DDBJ databases">
        <authorList>
            <person name="Corre E."/>
            <person name="Pelletier E."/>
            <person name="Niang G."/>
            <person name="Scheremetjew M."/>
            <person name="Finn R."/>
            <person name="Kale V."/>
            <person name="Holt S."/>
            <person name="Cochrane G."/>
            <person name="Meng A."/>
            <person name="Brown T."/>
            <person name="Cohen L."/>
        </authorList>
    </citation>
    <scope>NUCLEOTIDE SEQUENCE</scope>
    <source>
        <strain evidence="7">PLY429</strain>
    </source>
</reference>
<dbReference type="AlphaFoldDB" id="A0A7S1X4Z5"/>
<evidence type="ECO:0000313" key="7">
    <source>
        <dbReference type="EMBL" id="CAD9208611.1"/>
    </source>
</evidence>
<protein>
    <recommendedName>
        <fullName evidence="6">PHD-type domain-containing protein</fullName>
    </recommendedName>
</protein>
<dbReference type="PROSITE" id="PS50016">
    <property type="entry name" value="ZF_PHD_2"/>
    <property type="match status" value="1"/>
</dbReference>
<feature type="region of interest" description="Disordered" evidence="5">
    <location>
        <begin position="428"/>
        <end position="451"/>
    </location>
</feature>
<evidence type="ECO:0000256" key="3">
    <source>
        <dbReference type="ARBA" id="ARBA00022833"/>
    </source>
</evidence>
<keyword evidence="3" id="KW-0862">Zinc</keyword>
<evidence type="ECO:0000256" key="5">
    <source>
        <dbReference type="SAM" id="MobiDB-lite"/>
    </source>
</evidence>
<feature type="compositionally biased region" description="Polar residues" evidence="5">
    <location>
        <begin position="352"/>
        <end position="362"/>
    </location>
</feature>
<name>A0A7S1X4Z5_9CHLO</name>
<dbReference type="SUPFAM" id="SSF57903">
    <property type="entry name" value="FYVE/PHD zinc finger"/>
    <property type="match status" value="1"/>
</dbReference>
<evidence type="ECO:0000256" key="1">
    <source>
        <dbReference type="ARBA" id="ARBA00022723"/>
    </source>
</evidence>
<evidence type="ECO:0000256" key="2">
    <source>
        <dbReference type="ARBA" id="ARBA00022771"/>
    </source>
</evidence>
<feature type="domain" description="PHD-type" evidence="6">
    <location>
        <begin position="274"/>
        <end position="330"/>
    </location>
</feature>
<feature type="region of interest" description="Disordered" evidence="5">
    <location>
        <begin position="335"/>
        <end position="398"/>
    </location>
</feature>
<evidence type="ECO:0000259" key="6">
    <source>
        <dbReference type="PROSITE" id="PS50016"/>
    </source>
</evidence>